<accession>A0ABU3NZ75</accession>
<comment type="caution">
    <text evidence="1">The sequence shown here is derived from an EMBL/GenBank/DDBJ whole genome shotgun (WGS) entry which is preliminary data.</text>
</comment>
<keyword evidence="2" id="KW-1185">Reference proteome</keyword>
<proteinExistence type="predicted"/>
<evidence type="ECO:0000313" key="2">
    <source>
        <dbReference type="Proteomes" id="UP001254848"/>
    </source>
</evidence>
<name>A0ABU3NZ75_9FIRM</name>
<organism evidence="1 2">
    <name type="scientific">Anaeroselena agilis</name>
    <dbReference type="NCBI Taxonomy" id="3063788"/>
    <lineage>
        <taxon>Bacteria</taxon>
        <taxon>Bacillati</taxon>
        <taxon>Bacillota</taxon>
        <taxon>Negativicutes</taxon>
        <taxon>Acetonemataceae</taxon>
        <taxon>Anaeroselena</taxon>
    </lineage>
</organism>
<dbReference type="RefSeq" id="WP_413780573.1">
    <property type="nucleotide sequence ID" value="NZ_JAUOZS010000001.1"/>
</dbReference>
<sequence>MANIYTFWNGKNLGGRQEYLEVGNEPDCGACAFRCVEGTETVGADDL</sequence>
<gene>
    <name evidence="1" type="ORF">Q4T40_12585</name>
</gene>
<protein>
    <submittedName>
        <fullName evidence="1">Uncharacterized protein</fullName>
    </submittedName>
</protein>
<dbReference type="EMBL" id="JAUOZS010000001">
    <property type="protein sequence ID" value="MDT8902084.1"/>
    <property type="molecule type" value="Genomic_DNA"/>
</dbReference>
<reference evidence="1 2" key="1">
    <citation type="submission" date="2023-07" db="EMBL/GenBank/DDBJ databases">
        <title>The novel representative of Negativicutes class, Anaeroselena agilis gen. nov. sp. nov.</title>
        <authorList>
            <person name="Prokofeva M.I."/>
            <person name="Elcheninov A.G."/>
            <person name="Klyukina A."/>
            <person name="Kublanov I.V."/>
            <person name="Frolov E.N."/>
            <person name="Podosokorskaya O.A."/>
        </authorList>
    </citation>
    <scope>NUCLEOTIDE SEQUENCE [LARGE SCALE GENOMIC DNA]</scope>
    <source>
        <strain evidence="1 2">4137-cl</strain>
    </source>
</reference>
<dbReference type="Proteomes" id="UP001254848">
    <property type="component" value="Unassembled WGS sequence"/>
</dbReference>
<evidence type="ECO:0000313" key="1">
    <source>
        <dbReference type="EMBL" id="MDT8902084.1"/>
    </source>
</evidence>